<keyword evidence="3" id="KW-1185">Reference proteome</keyword>
<name>E4RQG5_LEAB4</name>
<evidence type="ECO:0008006" key="4">
    <source>
        <dbReference type="Google" id="ProtNLM"/>
    </source>
</evidence>
<dbReference type="HOGENOM" id="CLU_015017_0_0_10"/>
<dbReference type="InterPro" id="IPR013783">
    <property type="entry name" value="Ig-like_fold"/>
</dbReference>
<evidence type="ECO:0000313" key="2">
    <source>
        <dbReference type="EMBL" id="ADQ18373.1"/>
    </source>
</evidence>
<evidence type="ECO:0000313" key="3">
    <source>
        <dbReference type="Proteomes" id="UP000007435"/>
    </source>
</evidence>
<dbReference type="Gene3D" id="2.60.40.4070">
    <property type="match status" value="1"/>
</dbReference>
<dbReference type="InterPro" id="IPR026341">
    <property type="entry name" value="T9SS_type_B"/>
</dbReference>
<dbReference type="Proteomes" id="UP000007435">
    <property type="component" value="Chromosome"/>
</dbReference>
<organism evidence="2 3">
    <name type="scientific">Leadbetterella byssophila (strain DSM 17132 / JCM 16389 / KACC 11308 / NBRC 106382 / 4M15)</name>
    <dbReference type="NCBI Taxonomy" id="649349"/>
    <lineage>
        <taxon>Bacteria</taxon>
        <taxon>Pseudomonadati</taxon>
        <taxon>Bacteroidota</taxon>
        <taxon>Cytophagia</taxon>
        <taxon>Cytophagales</taxon>
        <taxon>Leadbetterellaceae</taxon>
        <taxon>Leadbetterella</taxon>
    </lineage>
</organism>
<feature type="signal peptide" evidence="1">
    <location>
        <begin position="1"/>
        <end position="20"/>
    </location>
</feature>
<proteinExistence type="predicted"/>
<dbReference type="KEGG" id="lby:Lbys_2711"/>
<gene>
    <name evidence="2" type="ordered locus">Lbys_2711</name>
</gene>
<dbReference type="AlphaFoldDB" id="E4RQG5"/>
<dbReference type="eggNOG" id="COG2132">
    <property type="taxonomic scope" value="Bacteria"/>
</dbReference>
<dbReference type="STRING" id="649349.Lbys_2711"/>
<dbReference type="Gene3D" id="2.60.40.10">
    <property type="entry name" value="Immunoglobulins"/>
    <property type="match status" value="1"/>
</dbReference>
<dbReference type="EMBL" id="CP002305">
    <property type="protein sequence ID" value="ADQ18373.1"/>
    <property type="molecule type" value="Genomic_DNA"/>
</dbReference>
<dbReference type="NCBIfam" id="TIGR04131">
    <property type="entry name" value="Bac_Flav_CTERM"/>
    <property type="match status" value="1"/>
</dbReference>
<accession>E4RQG5</accession>
<reference evidence="2 3" key="2">
    <citation type="journal article" date="2011" name="Stand. Genomic Sci.">
        <title>Complete genome sequence of Leadbetterella byssophila type strain (4M15).</title>
        <authorList>
            <person name="Abt B."/>
            <person name="Teshima H."/>
            <person name="Lucas S."/>
            <person name="Lapidus A."/>
            <person name="Del Rio T.G."/>
            <person name="Nolan M."/>
            <person name="Tice H."/>
            <person name="Cheng J.F."/>
            <person name="Pitluck S."/>
            <person name="Liolios K."/>
            <person name="Pagani I."/>
            <person name="Ivanova N."/>
            <person name="Mavromatis K."/>
            <person name="Pati A."/>
            <person name="Tapia R."/>
            <person name="Han C."/>
            <person name="Goodwin L."/>
            <person name="Chen A."/>
            <person name="Palaniappan K."/>
            <person name="Land M."/>
            <person name="Hauser L."/>
            <person name="Chang Y.J."/>
            <person name="Jeffries C.D."/>
            <person name="Rohde M."/>
            <person name="Goker M."/>
            <person name="Tindall B.J."/>
            <person name="Detter J.C."/>
            <person name="Woyke T."/>
            <person name="Bristow J."/>
            <person name="Eisen J.A."/>
            <person name="Markowitz V."/>
            <person name="Hugenholtz P."/>
            <person name="Klenk H.P."/>
            <person name="Kyrpides N.C."/>
        </authorList>
    </citation>
    <scope>NUCLEOTIDE SEQUENCE [LARGE SCALE GENOMIC DNA]</scope>
    <source>
        <strain evidence="3">DSM 17132 / JCM 16389 / KACC 11308 / NBRC 106382 / 4M15</strain>
    </source>
</reference>
<dbReference type="Pfam" id="PF13585">
    <property type="entry name" value="CHU_C"/>
    <property type="match status" value="1"/>
</dbReference>
<reference key="1">
    <citation type="submission" date="2010-11" db="EMBL/GenBank/DDBJ databases">
        <title>The complete genome of Leadbetterella byssophila DSM 17132.</title>
        <authorList>
            <consortium name="US DOE Joint Genome Institute (JGI-PGF)"/>
            <person name="Lucas S."/>
            <person name="Copeland A."/>
            <person name="Lapidus A."/>
            <person name="Glavina del Rio T."/>
            <person name="Dalin E."/>
            <person name="Tice H."/>
            <person name="Bruce D."/>
            <person name="Goodwin L."/>
            <person name="Pitluck S."/>
            <person name="Kyrpides N."/>
            <person name="Mavromatis K."/>
            <person name="Ivanova N."/>
            <person name="Teshima H."/>
            <person name="Brettin T."/>
            <person name="Detter J.C."/>
            <person name="Han C."/>
            <person name="Tapia R."/>
            <person name="Land M."/>
            <person name="Hauser L."/>
            <person name="Markowitz V."/>
            <person name="Cheng J.-F."/>
            <person name="Hugenholtz P."/>
            <person name="Woyke T."/>
            <person name="Wu D."/>
            <person name="Tindall B."/>
            <person name="Pomrenke H.G."/>
            <person name="Brambilla E."/>
            <person name="Klenk H.-P."/>
            <person name="Eisen J.A."/>
        </authorList>
    </citation>
    <scope>NUCLEOTIDE SEQUENCE [LARGE SCALE GENOMIC DNA]</scope>
    <source>
        <strain>DSM 17132</strain>
    </source>
</reference>
<dbReference type="RefSeq" id="WP_013409407.1">
    <property type="nucleotide sequence ID" value="NC_014655.1"/>
</dbReference>
<dbReference type="OrthoDB" id="1123245at2"/>
<keyword evidence="1" id="KW-0732">Signal</keyword>
<dbReference type="eggNOG" id="COG3210">
    <property type="taxonomic scope" value="Bacteria"/>
</dbReference>
<protein>
    <recommendedName>
        <fullName evidence="4">Gliding motility-associated C-terminal domain-containing protein</fullName>
    </recommendedName>
</protein>
<sequence>MKKNYILFLLFLLVPLLSQATHIRAGEITATRLPGTQLTYRITLITYTDEINGKAANDQQNTVDFNMGFSTNRVEKLTVRRKQRIMINQATARNVYDTTYTFPSAGYYTIGVSIINRNDNTINLPAPDGSQSISFFVQTSILINSNIGFNSTPVLLNIPLDSAALGQRFIHNPGAFDIDGDSLSYKLTIPRKAQVSPGTGATTGLGEFIPEYLEPNTVGPPPVLNSAGTGPATYSIDPRTGDLIWDAPRQAGQYNVAFVIEEWRKGFDGGYIKIGEIVRDMQIIVVETDNKAPKLTLPADLCVEAGETIEFEVIGEDENINQQLRLTSSGGVYNLDPAGNPVQYVDPKPATFTSTPAVGKVIGKFVWETNCLHAREQAYNVVFKVEDNPGRFSTSLVDLKSLNIKILPPSPKALTAEPVSNGNKLSWNPLTTCSENGKILIYRKNGCSGLNPRACSPGMPSAWGYTLIGEVPATESSFIDTQAPEGEIYSYRLVTEIAENTFINIQSAPSAEFCIGSEVKPGTSVMTKVSVTETSTTSGKIEVKWSLPVNIDLNTLAADRVYKLYRAEGIGGENFTLVHTKTTSFTDTTDLKFIDQNLNTSQKVYRYKVEFYTNGTQLRGTSLPASSVFLNAQTSDQQVPLFWEANTPWSNENQTHYLYRKGEDGNFNLIAKIPVSDVNSFEYLDRGEDLEKGDGDISTLLENGETYCYRILTQGEYEAFKELGILTNFSQERCITPQDQTPPCAPVLSAASTIKCEDLQSADFCNEGIFSNTLTWENPEGDCRTDIVSYNIYFSRYELRDPVLLSSVTGNTFTHRKNRLEGFAGCYTIEAVNSLGLRSSLSNKICFDNCETLNFPNVFSPNGDGKNDTFTPLNCPAFISSAAMEIYGAHGQRVRVINSDAIEWDGKDDQGKEVAPGTYYYSIKVKFERLDPLGSEKTFKGYVTLIKR</sequence>
<feature type="chain" id="PRO_5003188343" description="Gliding motility-associated C-terminal domain-containing protein" evidence="1">
    <location>
        <begin position="21"/>
        <end position="948"/>
    </location>
</feature>
<evidence type="ECO:0000256" key="1">
    <source>
        <dbReference type="SAM" id="SignalP"/>
    </source>
</evidence>